<keyword evidence="9" id="KW-1185">Reference proteome</keyword>
<sequence>MVKQLVFNEIYDEYYSKIHHYLKGFVGEHEAEEITQIVFEKINKGLDTFKGNSKLSTWIYMIATKTALDKLKSSSFKHSYAGPLAPLQIHLPEIEEIVSKANDNIGSPDRVLIRDEMNDCIREFIDRLPPDYRTVVILNKIEGFTHKEIAEILKISVETAKIRLHRAKAKLKKSLEVGCDFYINERNEFACDRKQATKDLV</sequence>
<dbReference type="eggNOG" id="COG1595">
    <property type="taxonomic scope" value="Bacteria"/>
</dbReference>
<name>C6C082_MARSD</name>
<dbReference type="InterPro" id="IPR014284">
    <property type="entry name" value="RNA_pol_sigma-70_dom"/>
</dbReference>
<evidence type="ECO:0000256" key="4">
    <source>
        <dbReference type="ARBA" id="ARBA00023125"/>
    </source>
</evidence>
<dbReference type="OrthoDB" id="9796555at2"/>
<dbReference type="Proteomes" id="UP000002601">
    <property type="component" value="Chromosome"/>
</dbReference>
<gene>
    <name evidence="8" type="ordered locus">Desal_2901</name>
</gene>
<accession>C6C082</accession>
<dbReference type="GO" id="GO:0016987">
    <property type="term" value="F:sigma factor activity"/>
    <property type="evidence" value="ECO:0007669"/>
    <property type="project" value="UniProtKB-KW"/>
</dbReference>
<evidence type="ECO:0000259" key="7">
    <source>
        <dbReference type="Pfam" id="PF08281"/>
    </source>
</evidence>
<dbReference type="InterPro" id="IPR013324">
    <property type="entry name" value="RNA_pol_sigma_r3/r4-like"/>
</dbReference>
<dbReference type="PANTHER" id="PTHR43133">
    <property type="entry name" value="RNA POLYMERASE ECF-TYPE SIGMA FACTO"/>
    <property type="match status" value="1"/>
</dbReference>
<keyword evidence="5" id="KW-0804">Transcription</keyword>
<evidence type="ECO:0000313" key="8">
    <source>
        <dbReference type="EMBL" id="ACS80953.1"/>
    </source>
</evidence>
<dbReference type="RefSeq" id="WP_015852769.1">
    <property type="nucleotide sequence ID" value="NC_012881.1"/>
</dbReference>
<dbReference type="InterPro" id="IPR039425">
    <property type="entry name" value="RNA_pol_sigma-70-like"/>
</dbReference>
<keyword evidence="3" id="KW-0731">Sigma factor</keyword>
<dbReference type="EMBL" id="CP001649">
    <property type="protein sequence ID" value="ACS80953.1"/>
    <property type="molecule type" value="Genomic_DNA"/>
</dbReference>
<evidence type="ECO:0000256" key="5">
    <source>
        <dbReference type="ARBA" id="ARBA00023163"/>
    </source>
</evidence>
<dbReference type="GO" id="GO:0006352">
    <property type="term" value="P:DNA-templated transcription initiation"/>
    <property type="evidence" value="ECO:0007669"/>
    <property type="project" value="InterPro"/>
</dbReference>
<comment type="similarity">
    <text evidence="1">Belongs to the sigma-70 factor family. ECF subfamily.</text>
</comment>
<dbReference type="InterPro" id="IPR036388">
    <property type="entry name" value="WH-like_DNA-bd_sf"/>
</dbReference>
<dbReference type="GO" id="GO:0003677">
    <property type="term" value="F:DNA binding"/>
    <property type="evidence" value="ECO:0007669"/>
    <property type="project" value="UniProtKB-KW"/>
</dbReference>
<proteinExistence type="inferred from homology"/>
<evidence type="ECO:0000259" key="6">
    <source>
        <dbReference type="Pfam" id="PF04542"/>
    </source>
</evidence>
<dbReference type="SUPFAM" id="SSF88946">
    <property type="entry name" value="Sigma2 domain of RNA polymerase sigma factors"/>
    <property type="match status" value="1"/>
</dbReference>
<evidence type="ECO:0000313" key="9">
    <source>
        <dbReference type="Proteomes" id="UP000002601"/>
    </source>
</evidence>
<evidence type="ECO:0000256" key="1">
    <source>
        <dbReference type="ARBA" id="ARBA00010641"/>
    </source>
</evidence>
<dbReference type="Pfam" id="PF08281">
    <property type="entry name" value="Sigma70_r4_2"/>
    <property type="match status" value="1"/>
</dbReference>
<dbReference type="PANTHER" id="PTHR43133:SF8">
    <property type="entry name" value="RNA POLYMERASE SIGMA FACTOR HI_1459-RELATED"/>
    <property type="match status" value="1"/>
</dbReference>
<reference evidence="8 9" key="1">
    <citation type="submission" date="2009-06" db="EMBL/GenBank/DDBJ databases">
        <title>Complete sequence of Desulfovibrio salexigens DSM 2638.</title>
        <authorList>
            <consortium name="US DOE Joint Genome Institute"/>
            <person name="Lucas S."/>
            <person name="Copeland A."/>
            <person name="Lapidus A."/>
            <person name="Glavina del Rio T."/>
            <person name="Tice H."/>
            <person name="Bruce D."/>
            <person name="Goodwin L."/>
            <person name="Pitluck S."/>
            <person name="Munk A.C."/>
            <person name="Brettin T."/>
            <person name="Detter J.C."/>
            <person name="Han C."/>
            <person name="Tapia R."/>
            <person name="Larimer F."/>
            <person name="Land M."/>
            <person name="Hauser L."/>
            <person name="Kyrpides N."/>
            <person name="Anderson I."/>
            <person name="Wall J.D."/>
            <person name="Arkin A.P."/>
            <person name="Dehal P."/>
            <person name="Chivian D."/>
            <person name="Giles B."/>
            <person name="Hazen T.C."/>
        </authorList>
    </citation>
    <scope>NUCLEOTIDE SEQUENCE [LARGE SCALE GENOMIC DNA]</scope>
    <source>
        <strain evidence="9">ATCC 14822 / DSM 2638 / NCIMB 8403 / VKM B-1763</strain>
    </source>
</reference>
<dbReference type="SUPFAM" id="SSF88659">
    <property type="entry name" value="Sigma3 and sigma4 domains of RNA polymerase sigma factors"/>
    <property type="match status" value="1"/>
</dbReference>
<protein>
    <submittedName>
        <fullName evidence="8">RNA polymerase, sigma-24 subunit, ECF subfamily</fullName>
    </submittedName>
</protein>
<dbReference type="Gene3D" id="1.10.1740.10">
    <property type="match status" value="1"/>
</dbReference>
<evidence type="ECO:0000256" key="2">
    <source>
        <dbReference type="ARBA" id="ARBA00023015"/>
    </source>
</evidence>
<dbReference type="STRING" id="526222.Desal_2901"/>
<dbReference type="KEGG" id="dsa:Desal_2901"/>
<dbReference type="Pfam" id="PF04542">
    <property type="entry name" value="Sigma70_r2"/>
    <property type="match status" value="1"/>
</dbReference>
<dbReference type="Gene3D" id="1.10.10.10">
    <property type="entry name" value="Winged helix-like DNA-binding domain superfamily/Winged helix DNA-binding domain"/>
    <property type="match status" value="1"/>
</dbReference>
<evidence type="ECO:0000256" key="3">
    <source>
        <dbReference type="ARBA" id="ARBA00023082"/>
    </source>
</evidence>
<dbReference type="InterPro" id="IPR013325">
    <property type="entry name" value="RNA_pol_sigma_r2"/>
</dbReference>
<dbReference type="AlphaFoldDB" id="C6C082"/>
<dbReference type="NCBIfam" id="TIGR02937">
    <property type="entry name" value="sigma70-ECF"/>
    <property type="match status" value="1"/>
</dbReference>
<feature type="domain" description="RNA polymerase sigma-70 region 2" evidence="6">
    <location>
        <begin position="10"/>
        <end position="74"/>
    </location>
</feature>
<feature type="domain" description="RNA polymerase sigma factor 70 region 4 type 2" evidence="7">
    <location>
        <begin position="119"/>
        <end position="171"/>
    </location>
</feature>
<dbReference type="InterPro" id="IPR013249">
    <property type="entry name" value="RNA_pol_sigma70_r4_t2"/>
</dbReference>
<dbReference type="InterPro" id="IPR007627">
    <property type="entry name" value="RNA_pol_sigma70_r2"/>
</dbReference>
<dbReference type="HOGENOM" id="CLU_047691_3_4_7"/>
<dbReference type="CDD" id="cd06171">
    <property type="entry name" value="Sigma70_r4"/>
    <property type="match status" value="1"/>
</dbReference>
<keyword evidence="4" id="KW-0238">DNA-binding</keyword>
<keyword evidence="2" id="KW-0805">Transcription regulation</keyword>
<organism evidence="8 9">
    <name type="scientific">Maridesulfovibrio salexigens (strain ATCC 14822 / DSM 2638 / NCIMB 8403 / VKM B-1763)</name>
    <name type="common">Desulfovibrio salexigens</name>
    <dbReference type="NCBI Taxonomy" id="526222"/>
    <lineage>
        <taxon>Bacteria</taxon>
        <taxon>Pseudomonadati</taxon>
        <taxon>Thermodesulfobacteriota</taxon>
        <taxon>Desulfovibrionia</taxon>
        <taxon>Desulfovibrionales</taxon>
        <taxon>Desulfovibrionaceae</taxon>
        <taxon>Maridesulfovibrio</taxon>
    </lineage>
</organism>